<gene>
    <name evidence="5" type="ORF">GO499_10525</name>
</gene>
<dbReference type="Pfam" id="PF07719">
    <property type="entry name" value="TPR_2"/>
    <property type="match status" value="1"/>
</dbReference>
<reference evidence="5 6" key="1">
    <citation type="submission" date="2019-12" db="EMBL/GenBank/DDBJ databases">
        <title>Complete genome sequence of Algicella marina strain 9Alg 56(T) isolated from the red alga Tichocarpus crinitus.</title>
        <authorList>
            <person name="Kim S.-G."/>
            <person name="Nedashkovskaya O.I."/>
        </authorList>
    </citation>
    <scope>NUCLEOTIDE SEQUENCE [LARGE SCALE GENOMIC DNA]</scope>
    <source>
        <strain evidence="5 6">9Alg 56</strain>
    </source>
</reference>
<dbReference type="Proteomes" id="UP000464495">
    <property type="component" value="Chromosome"/>
</dbReference>
<evidence type="ECO:0000256" key="1">
    <source>
        <dbReference type="ARBA" id="ARBA00022737"/>
    </source>
</evidence>
<dbReference type="InterPro" id="IPR050498">
    <property type="entry name" value="Ycf3"/>
</dbReference>
<dbReference type="PANTHER" id="PTHR44858:SF1">
    <property type="entry name" value="UDP-N-ACETYLGLUCOSAMINE--PEPTIDE N-ACETYLGLUCOSAMINYLTRANSFERASE SPINDLY-RELATED"/>
    <property type="match status" value="1"/>
</dbReference>
<dbReference type="SMART" id="SM00028">
    <property type="entry name" value="TPR"/>
    <property type="match status" value="3"/>
</dbReference>
<protein>
    <submittedName>
        <fullName evidence="5">Tetratricopeptide repeat protein</fullName>
    </submittedName>
</protein>
<keyword evidence="2 3" id="KW-0802">TPR repeat</keyword>
<evidence type="ECO:0000313" key="5">
    <source>
        <dbReference type="EMBL" id="QHQ35584.1"/>
    </source>
</evidence>
<proteinExistence type="predicted"/>
<dbReference type="SUPFAM" id="SSF48452">
    <property type="entry name" value="TPR-like"/>
    <property type="match status" value="1"/>
</dbReference>
<evidence type="ECO:0000256" key="3">
    <source>
        <dbReference type="PROSITE-ProRule" id="PRU00339"/>
    </source>
</evidence>
<dbReference type="Pfam" id="PF13432">
    <property type="entry name" value="TPR_16"/>
    <property type="match status" value="1"/>
</dbReference>
<keyword evidence="1" id="KW-0677">Repeat</keyword>
<dbReference type="EMBL" id="CP046620">
    <property type="protein sequence ID" value="QHQ35584.1"/>
    <property type="molecule type" value="Genomic_DNA"/>
</dbReference>
<accession>A0A6P1SY25</accession>
<evidence type="ECO:0000313" key="6">
    <source>
        <dbReference type="Proteomes" id="UP000464495"/>
    </source>
</evidence>
<keyword evidence="6" id="KW-1185">Reference proteome</keyword>
<feature type="signal peptide" evidence="4">
    <location>
        <begin position="1"/>
        <end position="26"/>
    </location>
</feature>
<dbReference type="InterPro" id="IPR019734">
    <property type="entry name" value="TPR_rpt"/>
</dbReference>
<keyword evidence="4" id="KW-0732">Signal</keyword>
<dbReference type="PROSITE" id="PS50005">
    <property type="entry name" value="TPR"/>
    <property type="match status" value="2"/>
</dbReference>
<dbReference type="Gene3D" id="1.25.40.10">
    <property type="entry name" value="Tetratricopeptide repeat domain"/>
    <property type="match status" value="1"/>
</dbReference>
<name>A0A6P1SY25_9RHOB</name>
<evidence type="ECO:0000256" key="4">
    <source>
        <dbReference type="SAM" id="SignalP"/>
    </source>
</evidence>
<sequence>MKAINEAIRIFAVASLALFSGQSANAQSISEREDRQAEAAELLEELAREDLPTWQSVENKLHRNWSRSGSATADMLLERARELIEQEKYQVALEHLTALTDHAPEFAEGWHLRATVFFNLEEYALAVSDIFTALSLNPHHYEALIGLGIIQEEMGNTDRALLAFEKAQEINPHRDQINQAIERLRLNLGRSTL</sequence>
<evidence type="ECO:0000256" key="2">
    <source>
        <dbReference type="ARBA" id="ARBA00022803"/>
    </source>
</evidence>
<dbReference type="KEGG" id="amaq:GO499_10525"/>
<dbReference type="InterPro" id="IPR013105">
    <property type="entry name" value="TPR_2"/>
</dbReference>
<dbReference type="PANTHER" id="PTHR44858">
    <property type="entry name" value="TETRATRICOPEPTIDE REPEAT PROTEIN 6"/>
    <property type="match status" value="1"/>
</dbReference>
<feature type="repeat" description="TPR" evidence="3">
    <location>
        <begin position="107"/>
        <end position="140"/>
    </location>
</feature>
<feature type="chain" id="PRO_5026703720" evidence="4">
    <location>
        <begin position="27"/>
        <end position="193"/>
    </location>
</feature>
<organism evidence="5 6">
    <name type="scientific">Algicella marina</name>
    <dbReference type="NCBI Taxonomy" id="2683284"/>
    <lineage>
        <taxon>Bacteria</taxon>
        <taxon>Pseudomonadati</taxon>
        <taxon>Pseudomonadota</taxon>
        <taxon>Alphaproteobacteria</taxon>
        <taxon>Rhodobacterales</taxon>
        <taxon>Paracoccaceae</taxon>
        <taxon>Algicella</taxon>
    </lineage>
</organism>
<dbReference type="InterPro" id="IPR011990">
    <property type="entry name" value="TPR-like_helical_dom_sf"/>
</dbReference>
<dbReference type="RefSeq" id="WP_161862144.1">
    <property type="nucleotide sequence ID" value="NZ_CP046620.1"/>
</dbReference>
<feature type="repeat" description="TPR" evidence="3">
    <location>
        <begin position="141"/>
        <end position="174"/>
    </location>
</feature>
<dbReference type="AlphaFoldDB" id="A0A6P1SY25"/>